<dbReference type="EMBL" id="AP028907">
    <property type="protein sequence ID" value="BES81360.1"/>
    <property type="molecule type" value="Genomic_DNA"/>
</dbReference>
<gene>
    <name evidence="1" type="ORF">PABY_09270</name>
</gene>
<evidence type="ECO:0000313" key="2">
    <source>
        <dbReference type="Proteomes" id="UP001341135"/>
    </source>
</evidence>
<dbReference type="Gene3D" id="3.40.30.10">
    <property type="entry name" value="Glutaredoxin"/>
    <property type="match status" value="1"/>
</dbReference>
<protein>
    <recommendedName>
        <fullName evidence="3">Thioredoxin-like fold domain-containing protein</fullName>
    </recommendedName>
</protein>
<sequence length="148" mass="15770">MRRGLSVSAAADVGVAVAAHEAGIPLEMEAVFTADIEIVIYGAFDAATEELIENARKAAKILREEYGIEALVVPNTVYWDVSHVGVFTPYSIPVLVINGREIAEGRVLKVEEIVDVALSLLGYNSDRSSGLPILKSGDDTVNAVASAW</sequence>
<proteinExistence type="predicted"/>
<evidence type="ECO:0000313" key="1">
    <source>
        <dbReference type="EMBL" id="BES81360.1"/>
    </source>
</evidence>
<accession>A0ABN6ZM69</accession>
<keyword evidence="2" id="KW-1185">Reference proteome</keyword>
<evidence type="ECO:0008006" key="3">
    <source>
        <dbReference type="Google" id="ProtNLM"/>
    </source>
</evidence>
<dbReference type="Proteomes" id="UP001341135">
    <property type="component" value="Chromosome"/>
</dbReference>
<organism evidence="1 2">
    <name type="scientific">Pyrodictium abyssi</name>
    <dbReference type="NCBI Taxonomy" id="54256"/>
    <lineage>
        <taxon>Archaea</taxon>
        <taxon>Thermoproteota</taxon>
        <taxon>Thermoprotei</taxon>
        <taxon>Desulfurococcales</taxon>
        <taxon>Pyrodictiaceae</taxon>
        <taxon>Pyrodictium</taxon>
    </lineage>
</organism>
<name>A0ABN6ZM69_9CREN</name>
<reference evidence="1 2" key="1">
    <citation type="submission" date="2023-09" db="EMBL/GenBank/DDBJ databases">
        <title>Pyrofollis japonicus gen. nov. sp. nov., a novel member of the family Pyrodictiaceae isolated from the Iheya North hydrothermal field.</title>
        <authorList>
            <person name="Miyazaki U."/>
            <person name="Sanari M."/>
            <person name="Tame A."/>
            <person name="Kitajima M."/>
            <person name="Okamoto A."/>
            <person name="Sawayama S."/>
            <person name="Miyazaki J."/>
            <person name="Takai K."/>
            <person name="Nakagawa S."/>
        </authorList>
    </citation>
    <scope>NUCLEOTIDE SEQUENCE [LARGE SCALE GENOMIC DNA]</scope>
    <source>
        <strain evidence="1 2">AV2</strain>
    </source>
</reference>